<dbReference type="Proteomes" id="UP001424459">
    <property type="component" value="Unassembled WGS sequence"/>
</dbReference>
<keyword evidence="3" id="KW-1185">Reference proteome</keyword>
<sequence length="76" mass="8227">MSQEQDALWAKRFRIFALLRLSGLAMFLLGMGIVFSDLVEPGGALGLGMVVIGAGLVEALLGPVLLRQAWEKGDRR</sequence>
<keyword evidence="1" id="KW-1133">Transmembrane helix</keyword>
<organism evidence="2 3">
    <name type="scientific">Sphingomonas rosea</name>
    <dbReference type="NCBI Taxonomy" id="335605"/>
    <lineage>
        <taxon>Bacteria</taxon>
        <taxon>Pseudomonadati</taxon>
        <taxon>Pseudomonadota</taxon>
        <taxon>Alphaproteobacteria</taxon>
        <taxon>Sphingomonadales</taxon>
        <taxon>Sphingomonadaceae</taxon>
        <taxon>Sphingomonas</taxon>
    </lineage>
</organism>
<accession>A0ABP7TMT6</accession>
<keyword evidence="1" id="KW-0472">Membrane</keyword>
<name>A0ABP7TMT6_9SPHN</name>
<keyword evidence="1" id="KW-0812">Transmembrane</keyword>
<dbReference type="RefSeq" id="WP_344695367.1">
    <property type="nucleotide sequence ID" value="NZ_BAABBR010000001.1"/>
</dbReference>
<feature type="transmembrane region" description="Helical" evidence="1">
    <location>
        <begin position="45"/>
        <end position="66"/>
    </location>
</feature>
<dbReference type="EMBL" id="BAABBR010000001">
    <property type="protein sequence ID" value="GAA4028626.1"/>
    <property type="molecule type" value="Genomic_DNA"/>
</dbReference>
<gene>
    <name evidence="2" type="ORF">GCM10022281_04600</name>
</gene>
<evidence type="ECO:0000256" key="1">
    <source>
        <dbReference type="SAM" id="Phobius"/>
    </source>
</evidence>
<reference evidence="3" key="1">
    <citation type="journal article" date="2019" name="Int. J. Syst. Evol. Microbiol.">
        <title>The Global Catalogue of Microorganisms (GCM) 10K type strain sequencing project: providing services to taxonomists for standard genome sequencing and annotation.</title>
        <authorList>
            <consortium name="The Broad Institute Genomics Platform"/>
            <consortium name="The Broad Institute Genome Sequencing Center for Infectious Disease"/>
            <person name="Wu L."/>
            <person name="Ma J."/>
        </authorList>
    </citation>
    <scope>NUCLEOTIDE SEQUENCE [LARGE SCALE GENOMIC DNA]</scope>
    <source>
        <strain evidence="3">JCM 17564</strain>
    </source>
</reference>
<evidence type="ECO:0000313" key="3">
    <source>
        <dbReference type="Proteomes" id="UP001424459"/>
    </source>
</evidence>
<comment type="caution">
    <text evidence="2">The sequence shown here is derived from an EMBL/GenBank/DDBJ whole genome shotgun (WGS) entry which is preliminary data.</text>
</comment>
<proteinExistence type="predicted"/>
<protein>
    <submittedName>
        <fullName evidence="2">Uncharacterized protein</fullName>
    </submittedName>
</protein>
<evidence type="ECO:0000313" key="2">
    <source>
        <dbReference type="EMBL" id="GAA4028626.1"/>
    </source>
</evidence>
<feature type="transmembrane region" description="Helical" evidence="1">
    <location>
        <begin position="21"/>
        <end position="39"/>
    </location>
</feature>